<name>A0ABR4KRK5_9EURO</name>
<dbReference type="Gene3D" id="3.10.350.10">
    <property type="entry name" value="LysM domain"/>
    <property type="match status" value="4"/>
</dbReference>
<feature type="region of interest" description="Disordered" evidence="3">
    <location>
        <begin position="535"/>
        <end position="565"/>
    </location>
</feature>
<evidence type="ECO:0000256" key="1">
    <source>
        <dbReference type="ARBA" id="ARBA00022669"/>
    </source>
</evidence>
<protein>
    <recommendedName>
        <fullName evidence="4">LysM domain-containing protein</fullName>
    </recommendedName>
</protein>
<evidence type="ECO:0000259" key="4">
    <source>
        <dbReference type="PROSITE" id="PS51782"/>
    </source>
</evidence>
<proteinExistence type="predicted"/>
<dbReference type="InterPro" id="IPR018392">
    <property type="entry name" value="LysM"/>
</dbReference>
<feature type="compositionally biased region" description="Low complexity" evidence="3">
    <location>
        <begin position="535"/>
        <end position="561"/>
    </location>
</feature>
<reference evidence="5 6" key="1">
    <citation type="submission" date="2024-07" db="EMBL/GenBank/DDBJ databases">
        <title>Section-level genome sequencing and comparative genomics of Aspergillus sections Usti and Cavernicolus.</title>
        <authorList>
            <consortium name="Lawrence Berkeley National Laboratory"/>
            <person name="Nybo J.L."/>
            <person name="Vesth T.C."/>
            <person name="Theobald S."/>
            <person name="Frisvad J.C."/>
            <person name="Larsen T.O."/>
            <person name="Kjaerboelling I."/>
            <person name="Rothschild-Mancinelli K."/>
            <person name="Lyhne E.K."/>
            <person name="Kogle M.E."/>
            <person name="Barry K."/>
            <person name="Clum A."/>
            <person name="Na H."/>
            <person name="Ledsgaard L."/>
            <person name="Lin J."/>
            <person name="Lipzen A."/>
            <person name="Kuo A."/>
            <person name="Riley R."/>
            <person name="Mondo S."/>
            <person name="Labutti K."/>
            <person name="Haridas S."/>
            <person name="Pangalinan J."/>
            <person name="Salamov A.A."/>
            <person name="Simmons B.A."/>
            <person name="Magnuson J.K."/>
            <person name="Chen J."/>
            <person name="Drula E."/>
            <person name="Henrissat B."/>
            <person name="Wiebenga A."/>
            <person name="Lubbers R.J."/>
            <person name="Gomes A.C."/>
            <person name="Makela M.R."/>
            <person name="Stajich J."/>
            <person name="Grigoriev I.V."/>
            <person name="Mortensen U.H."/>
            <person name="De Vries R.P."/>
            <person name="Baker S.E."/>
            <person name="Andersen M.R."/>
        </authorList>
    </citation>
    <scope>NUCLEOTIDE SEQUENCE [LARGE SCALE GENOMIC DNA]</scope>
    <source>
        <strain evidence="5 6">CBS 123904</strain>
    </source>
</reference>
<feature type="domain" description="LysM" evidence="4">
    <location>
        <begin position="338"/>
        <end position="385"/>
    </location>
</feature>
<evidence type="ECO:0000256" key="2">
    <source>
        <dbReference type="ARBA" id="ARBA00023026"/>
    </source>
</evidence>
<dbReference type="SUPFAM" id="SSF54106">
    <property type="entry name" value="LysM domain"/>
    <property type="match status" value="2"/>
</dbReference>
<feature type="domain" description="LysM" evidence="4">
    <location>
        <begin position="571"/>
        <end position="617"/>
    </location>
</feature>
<dbReference type="PANTHER" id="PTHR34997">
    <property type="entry name" value="AM15"/>
    <property type="match status" value="1"/>
</dbReference>
<dbReference type="InterPro" id="IPR036779">
    <property type="entry name" value="LysM_dom_sf"/>
</dbReference>
<keyword evidence="6" id="KW-1185">Reference proteome</keyword>
<dbReference type="Proteomes" id="UP001610446">
    <property type="component" value="Unassembled WGS sequence"/>
</dbReference>
<accession>A0ABR4KRK5</accession>
<dbReference type="PROSITE" id="PS51782">
    <property type="entry name" value="LYSM"/>
    <property type="match status" value="3"/>
</dbReference>
<dbReference type="EMBL" id="JBFXLU010000012">
    <property type="protein sequence ID" value="KAL2854915.1"/>
    <property type="molecule type" value="Genomic_DNA"/>
</dbReference>
<comment type="caution">
    <text evidence="5">The sequence shown here is derived from an EMBL/GenBank/DDBJ whole genome shotgun (WGS) entry which is preliminary data.</text>
</comment>
<evidence type="ECO:0000256" key="3">
    <source>
        <dbReference type="SAM" id="MobiDB-lite"/>
    </source>
</evidence>
<dbReference type="PANTHER" id="PTHR34997:SF1">
    <property type="entry name" value="PEPTIDOGLYCAN-BINDING LYSIN DOMAIN"/>
    <property type="match status" value="1"/>
</dbReference>
<dbReference type="CDD" id="cd00118">
    <property type="entry name" value="LysM"/>
    <property type="match status" value="2"/>
</dbReference>
<dbReference type="InterPro" id="IPR052210">
    <property type="entry name" value="LysM1-like"/>
</dbReference>
<dbReference type="SMART" id="SM00257">
    <property type="entry name" value="LysM"/>
    <property type="match status" value="3"/>
</dbReference>
<organism evidence="5 6">
    <name type="scientific">Aspergillus pseudoustus</name>
    <dbReference type="NCBI Taxonomy" id="1810923"/>
    <lineage>
        <taxon>Eukaryota</taxon>
        <taxon>Fungi</taxon>
        <taxon>Dikarya</taxon>
        <taxon>Ascomycota</taxon>
        <taxon>Pezizomycotina</taxon>
        <taxon>Eurotiomycetes</taxon>
        <taxon>Eurotiomycetidae</taxon>
        <taxon>Eurotiales</taxon>
        <taxon>Aspergillaceae</taxon>
        <taxon>Aspergillus</taxon>
        <taxon>Aspergillus subgen. Nidulantes</taxon>
    </lineage>
</organism>
<evidence type="ECO:0000313" key="5">
    <source>
        <dbReference type="EMBL" id="KAL2854915.1"/>
    </source>
</evidence>
<keyword evidence="1" id="KW-0147">Chitin-binding</keyword>
<feature type="domain" description="LysM" evidence="4">
    <location>
        <begin position="199"/>
        <end position="245"/>
    </location>
</feature>
<keyword evidence="2" id="KW-0843">Virulence</keyword>
<dbReference type="Pfam" id="PF01476">
    <property type="entry name" value="LysM"/>
    <property type="match status" value="2"/>
</dbReference>
<sequence>MAAKINTLSMLHSQVDAQAFLPAADGAVLTLGYPDSLSLACQDTFNQSTQCNATLGAVTFSGLFPSADQLSEICTNNCFQSLQSFRTHQRQVCGEESYHLDGQLVPATYGVDQLHFTYNYTCLQDPSTKQYCARLSCSYCMLRTFQVHLNSPFEYDDKFARYYSSLTSSLPITSPPPYTVPGPPTTASSSMPPARSCASEYLVQEGDDCLSVSKAQSVSTAMLRYLNGITADCSNFPEPGNSLCMPATCHLHTLRANETCFNIMRVHGWIFTMTQLISWNPNINGQCSNLEVMTGTQLCISPPGDTEYPGPNDTITTIAELMPAPSNVINGTNLRCARYYEVAPADTYASIAVMMRISLRDFYFLNPEFDNPNCTNLMAGFFFCVQAFGDIDTYPGYAPHPNPCFNHPIPASCLATGPFTTAPYWEWPIYTTTRTQTTSLPLASGSLENCAAYAYHITSRRNSTSMNSCYVVANFYDQDVHDFVLWNPSLSYNPDDPAACQLQPGYSYCARLSYPSAPATTPASEVTSMQTSTSIGSTTFTTTRGTSTTTSTASNTTPTPTQKGMGSRCRTFYRVSSGDGCYDIATRHGITLEQVYAYNPAVDADCSGLWLDYYVCVGV</sequence>
<evidence type="ECO:0000313" key="6">
    <source>
        <dbReference type="Proteomes" id="UP001610446"/>
    </source>
</evidence>
<gene>
    <name evidence="5" type="ORF">BJY01DRAFT_257326</name>
</gene>